<evidence type="ECO:0000256" key="9">
    <source>
        <dbReference type="PIRNR" id="PIRNR000156"/>
    </source>
</evidence>
<comment type="function">
    <text evidence="2 9">Component of the pyruvate dehydrogenase (PDH) complex, that catalyzes the overall conversion of pyruvate to acetyl-CoA and CO(2).</text>
</comment>
<dbReference type="InterPro" id="IPR004660">
    <property type="entry name" value="PDH_E1"/>
</dbReference>
<keyword evidence="5 9" id="KW-0560">Oxidoreductase</keyword>
<gene>
    <name evidence="13" type="primary">aceE</name>
    <name evidence="13" type="ORF">M9408_02355</name>
</gene>
<feature type="domain" description="Transketolase-like C-terminal" evidence="12">
    <location>
        <begin position="715"/>
        <end position="847"/>
    </location>
</feature>
<evidence type="ECO:0000256" key="4">
    <source>
        <dbReference type="ARBA" id="ARBA00017172"/>
    </source>
</evidence>
<evidence type="ECO:0000256" key="3">
    <source>
        <dbReference type="ARBA" id="ARBA00012281"/>
    </source>
</evidence>
<dbReference type="CDD" id="cd02017">
    <property type="entry name" value="TPP_E1_EcPDC_like"/>
    <property type="match status" value="1"/>
</dbReference>
<evidence type="ECO:0000256" key="5">
    <source>
        <dbReference type="ARBA" id="ARBA00023002"/>
    </source>
</evidence>
<evidence type="ECO:0000256" key="8">
    <source>
        <dbReference type="ARBA" id="ARBA00051231"/>
    </source>
</evidence>
<evidence type="ECO:0000256" key="2">
    <source>
        <dbReference type="ARBA" id="ARBA00003157"/>
    </source>
</evidence>
<evidence type="ECO:0000256" key="7">
    <source>
        <dbReference type="ARBA" id="ARBA00023317"/>
    </source>
</evidence>
<feature type="domain" description="Pyruvate dehydrogenase E1 component middle" evidence="11">
    <location>
        <begin position="492"/>
        <end position="702"/>
    </location>
</feature>
<keyword evidence="7 9" id="KW-0670">Pyruvate</keyword>
<dbReference type="PIRSF" id="PIRSF000156">
    <property type="entry name" value="Pyruvate_dh_E1"/>
    <property type="match status" value="1"/>
</dbReference>
<dbReference type="PANTHER" id="PTHR43825">
    <property type="entry name" value="PYRUVATE DEHYDROGENASE E1 COMPONENT"/>
    <property type="match status" value="1"/>
</dbReference>
<accession>A0ABY4SVQ3</accession>
<feature type="domain" description="Transketolase N-terminal" evidence="10">
    <location>
        <begin position="132"/>
        <end position="298"/>
    </location>
</feature>
<keyword evidence="6 9" id="KW-0786">Thiamine pyrophosphate</keyword>
<evidence type="ECO:0000256" key="6">
    <source>
        <dbReference type="ARBA" id="ARBA00023052"/>
    </source>
</evidence>
<reference evidence="13" key="1">
    <citation type="submission" date="2022-05" db="EMBL/GenBank/DDBJ databases">
        <title>Impact of host demography and evolutionary history on endosymbiont molecular evolution: a test in carpenter ants (Genus Camponotus) and their Blochmannia endosymbionts.</title>
        <authorList>
            <person name="Manthey J.D."/>
            <person name="Giron J.C."/>
            <person name="Hruska J.P."/>
        </authorList>
    </citation>
    <scope>NUCLEOTIDE SEQUENCE</scope>
    <source>
        <strain evidence="13">C-005</strain>
    </source>
</reference>
<dbReference type="SUPFAM" id="SSF52518">
    <property type="entry name" value="Thiamin diphosphate-binding fold (THDP-binding)"/>
    <property type="match status" value="2"/>
</dbReference>
<evidence type="ECO:0000259" key="10">
    <source>
        <dbReference type="Pfam" id="PF00456"/>
    </source>
</evidence>
<dbReference type="SUPFAM" id="SSF52922">
    <property type="entry name" value="TK C-terminal domain-like"/>
    <property type="match status" value="1"/>
</dbReference>
<comment type="cofactor">
    <cofactor evidence="1 9">
        <name>thiamine diphosphate</name>
        <dbReference type="ChEBI" id="CHEBI:58937"/>
    </cofactor>
</comment>
<dbReference type="InterPro" id="IPR029061">
    <property type="entry name" value="THDP-binding"/>
</dbReference>
<dbReference type="RefSeq" id="WP_250257060.1">
    <property type="nucleotide sequence ID" value="NZ_CP097763.1"/>
</dbReference>
<keyword evidence="14" id="KW-1185">Reference proteome</keyword>
<dbReference type="Gene3D" id="3.40.50.970">
    <property type="match status" value="2"/>
</dbReference>
<name>A0ABY4SVQ3_9ENTR</name>
<dbReference type="InterPro" id="IPR051157">
    <property type="entry name" value="PDH/Transketolase"/>
</dbReference>
<evidence type="ECO:0000313" key="13">
    <source>
        <dbReference type="EMBL" id="URJ32846.1"/>
    </source>
</evidence>
<dbReference type="InterPro" id="IPR009014">
    <property type="entry name" value="Transketo_C/PFOR_II"/>
</dbReference>
<dbReference type="PANTHER" id="PTHR43825:SF3">
    <property type="entry name" value="PYRUVATE DEHYDROGENASE E1 COMPONENT"/>
    <property type="match status" value="1"/>
</dbReference>
<evidence type="ECO:0000259" key="12">
    <source>
        <dbReference type="Pfam" id="PF22613"/>
    </source>
</evidence>
<protein>
    <recommendedName>
        <fullName evidence="4 9">Pyruvate dehydrogenase E1 component</fullName>
        <ecNumber evidence="3 9">1.2.4.1</ecNumber>
    </recommendedName>
</protein>
<dbReference type="Pfam" id="PF22613">
    <property type="entry name" value="Transketolase_C_1"/>
    <property type="match status" value="1"/>
</dbReference>
<evidence type="ECO:0000313" key="14">
    <source>
        <dbReference type="Proteomes" id="UP001056622"/>
    </source>
</evidence>
<dbReference type="Proteomes" id="UP001056622">
    <property type="component" value="Chromosome"/>
</dbReference>
<comment type="catalytic activity">
    <reaction evidence="8 9">
        <text>N(6)-[(R)-lipoyl]-L-lysyl-[protein] + pyruvate + H(+) = N(6)-[(R)-S(8)-acetyldihydrolipoyl]-L-lysyl-[protein] + CO2</text>
        <dbReference type="Rhea" id="RHEA:19189"/>
        <dbReference type="Rhea" id="RHEA-COMP:10474"/>
        <dbReference type="Rhea" id="RHEA-COMP:10478"/>
        <dbReference type="ChEBI" id="CHEBI:15361"/>
        <dbReference type="ChEBI" id="CHEBI:15378"/>
        <dbReference type="ChEBI" id="CHEBI:16526"/>
        <dbReference type="ChEBI" id="CHEBI:83099"/>
        <dbReference type="ChEBI" id="CHEBI:83111"/>
        <dbReference type="EC" id="1.2.4.1"/>
    </reaction>
</comment>
<evidence type="ECO:0000259" key="11">
    <source>
        <dbReference type="Pfam" id="PF17831"/>
    </source>
</evidence>
<dbReference type="InterPro" id="IPR055152">
    <property type="entry name" value="Transketolase-like_C_2"/>
</dbReference>
<organism evidence="13 14">
    <name type="scientific">Candidatus Blochmannia vicinus</name>
    <name type="common">nom. nud.</name>
    <dbReference type="NCBI Taxonomy" id="251540"/>
    <lineage>
        <taxon>Bacteria</taxon>
        <taxon>Pseudomonadati</taxon>
        <taxon>Pseudomonadota</taxon>
        <taxon>Gammaproteobacteria</taxon>
        <taxon>Enterobacterales</taxon>
        <taxon>Enterobacteriaceae</taxon>
        <taxon>ant endosymbionts</taxon>
        <taxon>Candidatus Blochmanniella</taxon>
    </lineage>
</organism>
<dbReference type="EC" id="1.2.4.1" evidence="3 9"/>
<proteinExistence type="predicted"/>
<dbReference type="Pfam" id="PF17831">
    <property type="entry name" value="PDH_E1_M"/>
    <property type="match status" value="1"/>
</dbReference>
<dbReference type="InterPro" id="IPR041621">
    <property type="entry name" value="PDH_E1_M"/>
</dbReference>
<dbReference type="GO" id="GO:0004739">
    <property type="term" value="F:pyruvate dehydrogenase (acetyl-transferring) activity"/>
    <property type="evidence" value="ECO:0007669"/>
    <property type="project" value="UniProtKB-EC"/>
</dbReference>
<dbReference type="InterPro" id="IPR005474">
    <property type="entry name" value="Transketolase_N"/>
</dbReference>
<dbReference type="InterPro" id="IPR035807">
    <property type="entry name" value="PDC_E1_N"/>
</dbReference>
<dbReference type="EMBL" id="CP097763">
    <property type="protein sequence ID" value="URJ32846.1"/>
    <property type="molecule type" value="Genomic_DNA"/>
</dbReference>
<sequence length="889" mass="100685">MLECLSNDVDPIETQDWLQSISSVIQKEGVKRAQFLINQIVHVARSNGVVTSSNETTTNDYINTIPVQDEPEYPGNLEIEQHICAVIRWNAIMMVLHASKKNLDLGGHIASFQSSATLYEVCFNHFFRGRNKHDGGDLVYFQGHISPGIYARAFLEGRLHENQINNFRQEVKNLGLPSYPHPKLMPEFWQFPTVSMGLAPISAIYQAKFLKYLKNRNLKDTTLQTVYAFLGDGEMDEPESKGALNIAAREKLDNLIFIVNCNLQRLDGPVVGNGKIINDLENIFKGSGWEVIKVIWGSKWDALLHKDTSGKLIKLMNETVDGDYQTFKSKDGAYVRKHFFGRYPETNALVDDMSDSEIWALDRGGHDPKKVFAALEKAKNSFGKPVVILAHTIKGYGMGSSAEGMNIAHQIKKINIKEIRHFRDKFNLNLIKDDQIESLPYLTFKEGSKEYIYLHEQRKKLFGYIPNRLQHSTYSLELPTLKHFYPLLIQQNKDISTTLAFMRVFNILLQYAPIKHRLVPIIADEARTFGMEGLFRQIGIYSSMGQQYTPQDHDVLAYYREDKQGQILQEGINELGAAASWLAAATSYSTNDFPMVPFYIYYSMFGFQRIGDFFWAAADQQARGFLIGGTSGRTTLNGEGLQHADGHSHIQSLTIPNCISYDPTYAYEIAVIIQDGLARMYGNNPENIYYYITTLNEKYHMPAMPTGVEEGIRKGIYKLESLSGDNGKIQLMGSGAILRLVREAAQILSQEYNVSSDVYSVTSFTELARDGQDCERWNMLHPMDAPKIPYITTVLNNFPTIAATDYMKLFAEQIRCFVPSNHFFVLGTDGFGRSDSRENLRHHFEVDTGYVVTAALAQLVKNGYIHANVVLNAIKIFDIDPDKINPRLI</sequence>
<evidence type="ECO:0000256" key="1">
    <source>
        <dbReference type="ARBA" id="ARBA00001964"/>
    </source>
</evidence>
<dbReference type="Gene3D" id="3.40.50.920">
    <property type="match status" value="1"/>
</dbReference>
<dbReference type="Pfam" id="PF00456">
    <property type="entry name" value="Transketolase_N"/>
    <property type="match status" value="1"/>
</dbReference>
<dbReference type="NCBIfam" id="TIGR00759">
    <property type="entry name" value="aceE"/>
    <property type="match status" value="1"/>
</dbReference>